<organism evidence="4 5">
    <name type="scientific">Candidatus Syntropharchaeum caldarium</name>
    <dbReference type="NCBI Taxonomy" id="1838285"/>
    <lineage>
        <taxon>Archaea</taxon>
        <taxon>Methanobacteriati</taxon>
        <taxon>Methanobacteriota</taxon>
        <taxon>Stenosarchaea group</taxon>
        <taxon>Methanomicrobia</taxon>
        <taxon>Methanosarcinales</taxon>
        <taxon>ANME-2 cluster</taxon>
        <taxon>Candidatus Syntropharchaeum</taxon>
    </lineage>
</organism>
<dbReference type="PANTHER" id="PTHR43637:SF1">
    <property type="entry name" value="UPF0273 PROTEIN TM_0370"/>
    <property type="match status" value="1"/>
</dbReference>
<dbReference type="STRING" id="1838285.SCAL_000303"/>
<keyword evidence="2" id="KW-0067">ATP-binding</keyword>
<dbReference type="EMBL" id="LYOS01000001">
    <property type="protein sequence ID" value="OFV68627.1"/>
    <property type="molecule type" value="Genomic_DNA"/>
</dbReference>
<evidence type="ECO:0000256" key="1">
    <source>
        <dbReference type="ARBA" id="ARBA00022741"/>
    </source>
</evidence>
<accession>A0A1F2PBD3</accession>
<dbReference type="GO" id="GO:0005524">
    <property type="term" value="F:ATP binding"/>
    <property type="evidence" value="ECO:0007669"/>
    <property type="project" value="UniProtKB-KW"/>
</dbReference>
<dbReference type="Proteomes" id="UP000186940">
    <property type="component" value="Unassembled WGS sequence"/>
</dbReference>
<feature type="domain" description="KaiC" evidence="3">
    <location>
        <begin position="13"/>
        <end position="255"/>
    </location>
</feature>
<dbReference type="SUPFAM" id="SSF52540">
    <property type="entry name" value="P-loop containing nucleoside triphosphate hydrolases"/>
    <property type="match status" value="1"/>
</dbReference>
<sequence>MNNIQGGIGISVAREPTGIKGFDEIIEGGLLAGRVYVTSGPPGSGKTTFSTQFLAQGAMNGSYGAYITLNETVDSIVADMSNYAFNLPKLIELKKLHFVDLGPSAMYGAQEQFDYPMQDYGSPDNIPSPRYIFEKIREYVTDHGITRVVIDSISAIRFLHDDYATEEKSISRFIRNLKSLGCTTIILSEMTDPSTYTIEHFAADGVIFMHNFFDPAKNRMTRGIQVIKMRGTKHDCNIHKAKFTSNGLMVGGKIE</sequence>
<evidence type="ECO:0000313" key="5">
    <source>
        <dbReference type="Proteomes" id="UP000186940"/>
    </source>
</evidence>
<keyword evidence="5" id="KW-1185">Reference proteome</keyword>
<reference evidence="4" key="1">
    <citation type="submission" date="2016-05" db="EMBL/GenBank/DDBJ databases">
        <title>Microbial consortia oxidize butane by reversing methanogenesis.</title>
        <authorList>
            <person name="Laso-Perez R."/>
            <person name="Richter M."/>
            <person name="Wegener G."/>
            <person name="Musat F."/>
        </authorList>
    </citation>
    <scope>NUCLEOTIDE SEQUENCE [LARGE SCALE GENOMIC DNA]</scope>
    <source>
        <strain evidence="4">BOX2</strain>
    </source>
</reference>
<dbReference type="AlphaFoldDB" id="A0A1F2PBD3"/>
<gene>
    <name evidence="4" type="ORF">SCAL_000303</name>
</gene>
<evidence type="ECO:0000313" key="4">
    <source>
        <dbReference type="EMBL" id="OFV68627.1"/>
    </source>
</evidence>
<dbReference type="Pfam" id="PF06745">
    <property type="entry name" value="ATPase"/>
    <property type="match status" value="1"/>
</dbReference>
<dbReference type="InterPro" id="IPR010624">
    <property type="entry name" value="KaiC_dom"/>
</dbReference>
<name>A0A1F2PBD3_9EURY</name>
<dbReference type="PANTHER" id="PTHR43637">
    <property type="entry name" value="UPF0273 PROTEIN TM_0370"/>
    <property type="match status" value="1"/>
</dbReference>
<keyword evidence="1" id="KW-0547">Nucleotide-binding</keyword>
<comment type="caution">
    <text evidence="4">The sequence shown here is derived from an EMBL/GenBank/DDBJ whole genome shotgun (WGS) entry which is preliminary data.</text>
</comment>
<dbReference type="InterPro" id="IPR027417">
    <property type="entry name" value="P-loop_NTPase"/>
</dbReference>
<evidence type="ECO:0000256" key="2">
    <source>
        <dbReference type="ARBA" id="ARBA00022840"/>
    </source>
</evidence>
<proteinExistence type="predicted"/>
<protein>
    <submittedName>
        <fullName evidence="4">RecA-superfamily ATPase</fullName>
    </submittedName>
</protein>
<dbReference type="Gene3D" id="3.40.50.300">
    <property type="entry name" value="P-loop containing nucleotide triphosphate hydrolases"/>
    <property type="match status" value="1"/>
</dbReference>
<evidence type="ECO:0000259" key="3">
    <source>
        <dbReference type="PROSITE" id="PS51146"/>
    </source>
</evidence>
<dbReference type="PROSITE" id="PS51146">
    <property type="entry name" value="KAIC"/>
    <property type="match status" value="1"/>
</dbReference>
<dbReference type="InterPro" id="IPR014774">
    <property type="entry name" value="KaiC-like_dom"/>
</dbReference>